<dbReference type="PANTHER" id="PTHR30346:SF29">
    <property type="entry name" value="LYSR SUBSTRATE-BINDING"/>
    <property type="match status" value="1"/>
</dbReference>
<comment type="similarity">
    <text evidence="1">Belongs to the LysR transcriptional regulatory family.</text>
</comment>
<sequence>MDVNRLRVIDAVARHGSVTEAAKALHYSQPSVTHHLSRLEAETGAQLLQRVGRGIRLTPAGELLAARAAEIIGRIDAAGAELAAHVGLEAGRVRLAGFASANGALVPPALAVLAERHPHLDVSLVDAHPGEALELLRTGKIDVAIVFRYEQTEPEPSGVRLRHLLDDTVHVLSTRPEGDLASLSDRTWIAGCERCRGHLLSLCADAGFAPRIGSTSDDMVVMQAWVVAGLGVTTQTGLALRAHHTDGVVATELPGVKRQIFAATYGEPPDPPATAALLDALADAATGLSR</sequence>
<feature type="domain" description="HTH lysR-type" evidence="5">
    <location>
        <begin position="1"/>
        <end position="58"/>
    </location>
</feature>
<dbReference type="PROSITE" id="PS50931">
    <property type="entry name" value="HTH_LYSR"/>
    <property type="match status" value="1"/>
</dbReference>
<evidence type="ECO:0000313" key="6">
    <source>
        <dbReference type="EMBL" id="RKQ85990.1"/>
    </source>
</evidence>
<evidence type="ECO:0000256" key="4">
    <source>
        <dbReference type="ARBA" id="ARBA00023163"/>
    </source>
</evidence>
<dbReference type="PRINTS" id="PR00039">
    <property type="entry name" value="HTHLYSR"/>
</dbReference>
<evidence type="ECO:0000313" key="7">
    <source>
        <dbReference type="Proteomes" id="UP000278962"/>
    </source>
</evidence>
<organism evidence="6 7">
    <name type="scientific">Solirubrobacter pauli</name>
    <dbReference type="NCBI Taxonomy" id="166793"/>
    <lineage>
        <taxon>Bacteria</taxon>
        <taxon>Bacillati</taxon>
        <taxon>Actinomycetota</taxon>
        <taxon>Thermoleophilia</taxon>
        <taxon>Solirubrobacterales</taxon>
        <taxon>Solirubrobacteraceae</taxon>
        <taxon>Solirubrobacter</taxon>
    </lineage>
</organism>
<dbReference type="Pfam" id="PF00126">
    <property type="entry name" value="HTH_1"/>
    <property type="match status" value="1"/>
</dbReference>
<dbReference type="AlphaFoldDB" id="A0A660L394"/>
<dbReference type="Gene3D" id="1.10.10.10">
    <property type="entry name" value="Winged helix-like DNA-binding domain superfamily/Winged helix DNA-binding domain"/>
    <property type="match status" value="1"/>
</dbReference>
<dbReference type="SUPFAM" id="SSF53850">
    <property type="entry name" value="Periplasmic binding protein-like II"/>
    <property type="match status" value="1"/>
</dbReference>
<dbReference type="GO" id="GO:0003700">
    <property type="term" value="F:DNA-binding transcription factor activity"/>
    <property type="evidence" value="ECO:0007669"/>
    <property type="project" value="InterPro"/>
</dbReference>
<proteinExistence type="inferred from homology"/>
<evidence type="ECO:0000256" key="2">
    <source>
        <dbReference type="ARBA" id="ARBA00023015"/>
    </source>
</evidence>
<evidence type="ECO:0000256" key="1">
    <source>
        <dbReference type="ARBA" id="ARBA00009437"/>
    </source>
</evidence>
<keyword evidence="7" id="KW-1185">Reference proteome</keyword>
<dbReference type="RefSeq" id="WP_121253362.1">
    <property type="nucleotide sequence ID" value="NZ_RBIL01000002.1"/>
</dbReference>
<dbReference type="GO" id="GO:0032993">
    <property type="term" value="C:protein-DNA complex"/>
    <property type="evidence" value="ECO:0007669"/>
    <property type="project" value="TreeGrafter"/>
</dbReference>
<dbReference type="InterPro" id="IPR005119">
    <property type="entry name" value="LysR_subst-bd"/>
</dbReference>
<name>A0A660L394_9ACTN</name>
<dbReference type="PANTHER" id="PTHR30346">
    <property type="entry name" value="TRANSCRIPTIONAL DUAL REGULATOR HCAR-RELATED"/>
    <property type="match status" value="1"/>
</dbReference>
<evidence type="ECO:0000256" key="3">
    <source>
        <dbReference type="ARBA" id="ARBA00023125"/>
    </source>
</evidence>
<evidence type="ECO:0000259" key="5">
    <source>
        <dbReference type="PROSITE" id="PS50931"/>
    </source>
</evidence>
<dbReference type="SUPFAM" id="SSF46785">
    <property type="entry name" value="Winged helix' DNA-binding domain"/>
    <property type="match status" value="1"/>
</dbReference>
<dbReference type="Gene3D" id="3.40.190.10">
    <property type="entry name" value="Periplasmic binding protein-like II"/>
    <property type="match status" value="2"/>
</dbReference>
<dbReference type="InterPro" id="IPR036388">
    <property type="entry name" value="WH-like_DNA-bd_sf"/>
</dbReference>
<dbReference type="Proteomes" id="UP000278962">
    <property type="component" value="Unassembled WGS sequence"/>
</dbReference>
<comment type="caution">
    <text evidence="6">The sequence shown here is derived from an EMBL/GenBank/DDBJ whole genome shotgun (WGS) entry which is preliminary data.</text>
</comment>
<dbReference type="EMBL" id="RBIL01000002">
    <property type="protein sequence ID" value="RKQ85990.1"/>
    <property type="molecule type" value="Genomic_DNA"/>
</dbReference>
<keyword evidence="4" id="KW-0804">Transcription</keyword>
<accession>A0A660L394</accession>
<dbReference type="Pfam" id="PF03466">
    <property type="entry name" value="LysR_substrate"/>
    <property type="match status" value="1"/>
</dbReference>
<dbReference type="InterPro" id="IPR036390">
    <property type="entry name" value="WH_DNA-bd_sf"/>
</dbReference>
<gene>
    <name evidence="6" type="ORF">C8N24_3998</name>
</gene>
<keyword evidence="3 6" id="KW-0238">DNA-binding</keyword>
<dbReference type="GO" id="GO:0003677">
    <property type="term" value="F:DNA binding"/>
    <property type="evidence" value="ECO:0007669"/>
    <property type="project" value="UniProtKB-KW"/>
</dbReference>
<keyword evidence="2" id="KW-0805">Transcription regulation</keyword>
<dbReference type="OrthoDB" id="3673085at2"/>
<dbReference type="InterPro" id="IPR000847">
    <property type="entry name" value="LysR_HTH_N"/>
</dbReference>
<protein>
    <submittedName>
        <fullName evidence="6">DNA-binding transcriptional LysR family regulator</fullName>
    </submittedName>
</protein>
<reference evidence="6 7" key="1">
    <citation type="submission" date="2018-10" db="EMBL/GenBank/DDBJ databases">
        <title>Genomic Encyclopedia of Archaeal and Bacterial Type Strains, Phase II (KMG-II): from individual species to whole genera.</title>
        <authorList>
            <person name="Goeker M."/>
        </authorList>
    </citation>
    <scope>NUCLEOTIDE SEQUENCE [LARGE SCALE GENOMIC DNA]</scope>
    <source>
        <strain evidence="6 7">DSM 14954</strain>
    </source>
</reference>
<dbReference type="FunFam" id="1.10.10.10:FF:000001">
    <property type="entry name" value="LysR family transcriptional regulator"/>
    <property type="match status" value="1"/>
</dbReference>